<accession>A0A0E9WSC9</accession>
<dbReference type="AlphaFoldDB" id="A0A0E9WSC9"/>
<sequence>MTDPYPSPSDLPRYTSVSLTPSPATLLLVTHSVPQTCSQATYTCISQASPPVLPPIPQTLATAVMPTSPYLCNIVINTAHCNRDTTTQCRVPGIFLVNAMYRATTLKKRFD</sequence>
<name>A0A0E9WSC9_ANGAN</name>
<evidence type="ECO:0000313" key="1">
    <source>
        <dbReference type="EMBL" id="JAH93201.1"/>
    </source>
</evidence>
<protein>
    <submittedName>
        <fullName evidence="1">Uncharacterized protein</fullName>
    </submittedName>
</protein>
<dbReference type="EMBL" id="GBXM01015376">
    <property type="protein sequence ID" value="JAH93201.1"/>
    <property type="molecule type" value="Transcribed_RNA"/>
</dbReference>
<reference evidence="1" key="2">
    <citation type="journal article" date="2015" name="Fish Shellfish Immunol.">
        <title>Early steps in the European eel (Anguilla anguilla)-Vibrio vulnificus interaction in the gills: Role of the RtxA13 toxin.</title>
        <authorList>
            <person name="Callol A."/>
            <person name="Pajuelo D."/>
            <person name="Ebbesson L."/>
            <person name="Teles M."/>
            <person name="MacKenzie S."/>
            <person name="Amaro C."/>
        </authorList>
    </citation>
    <scope>NUCLEOTIDE SEQUENCE</scope>
</reference>
<proteinExistence type="predicted"/>
<reference evidence="1" key="1">
    <citation type="submission" date="2014-11" db="EMBL/GenBank/DDBJ databases">
        <authorList>
            <person name="Amaro Gonzalez C."/>
        </authorList>
    </citation>
    <scope>NUCLEOTIDE SEQUENCE</scope>
</reference>
<organism evidence="1">
    <name type="scientific">Anguilla anguilla</name>
    <name type="common">European freshwater eel</name>
    <name type="synonym">Muraena anguilla</name>
    <dbReference type="NCBI Taxonomy" id="7936"/>
    <lineage>
        <taxon>Eukaryota</taxon>
        <taxon>Metazoa</taxon>
        <taxon>Chordata</taxon>
        <taxon>Craniata</taxon>
        <taxon>Vertebrata</taxon>
        <taxon>Euteleostomi</taxon>
        <taxon>Actinopterygii</taxon>
        <taxon>Neopterygii</taxon>
        <taxon>Teleostei</taxon>
        <taxon>Anguilliformes</taxon>
        <taxon>Anguillidae</taxon>
        <taxon>Anguilla</taxon>
    </lineage>
</organism>